<reference evidence="1 2" key="1">
    <citation type="submission" date="2016-07" db="EMBL/GenBank/DDBJ databases">
        <title>Multiple horizontal gene transfer events from other fungi enriched the ability of initially mycotrophic Trichoderma (Ascomycota) to feed on dead plant biomass.</title>
        <authorList>
            <consortium name="DOE Joint Genome Institute"/>
            <person name="Aerts A."/>
            <person name="Atanasova L."/>
            <person name="Chenthamara K."/>
            <person name="Zhang J."/>
            <person name="Grujic M."/>
            <person name="Henrissat B."/>
            <person name="Kuo A."/>
            <person name="Salamov A."/>
            <person name="Lipzen A."/>
            <person name="Labutti K."/>
            <person name="Barry K."/>
            <person name="Miao Y."/>
            <person name="Rahimi M.J."/>
            <person name="Shen Q."/>
            <person name="Grigoriev I.V."/>
            <person name="Kubicek C.P."/>
            <person name="Druzhinina I.S."/>
        </authorList>
    </citation>
    <scope>NUCLEOTIDE SEQUENCE [LARGE SCALE GENOMIC DNA]</scope>
    <source>
        <strain evidence="1 2">CBS 433.97</strain>
    </source>
</reference>
<evidence type="ECO:0000313" key="1">
    <source>
        <dbReference type="EMBL" id="PTB44369.1"/>
    </source>
</evidence>
<protein>
    <submittedName>
        <fullName evidence="1">Uncharacterized protein</fullName>
    </submittedName>
</protein>
<gene>
    <name evidence="1" type="ORF">M441DRAFT_454026</name>
</gene>
<organism evidence="1 2">
    <name type="scientific">Trichoderma asperellum (strain ATCC 204424 / CBS 433.97 / NBRC 101777)</name>
    <dbReference type="NCBI Taxonomy" id="1042311"/>
    <lineage>
        <taxon>Eukaryota</taxon>
        <taxon>Fungi</taxon>
        <taxon>Dikarya</taxon>
        <taxon>Ascomycota</taxon>
        <taxon>Pezizomycotina</taxon>
        <taxon>Sordariomycetes</taxon>
        <taxon>Hypocreomycetidae</taxon>
        <taxon>Hypocreales</taxon>
        <taxon>Hypocreaceae</taxon>
        <taxon>Trichoderma</taxon>
    </lineage>
</organism>
<dbReference type="AlphaFoldDB" id="A0A2T3ZHT3"/>
<accession>A0A2T3ZHT3</accession>
<sequence>MKKNPEKQISRETAKHISMVKKPREKTSIQTEAALFASTSILRFHGQLVIQPREATILKAIEMFHYYWHLRQIAFYTDGAAHIRESEQDPVHQVSPKELQYQSRDPPLRRKKVKLTAAVAYKATESNEWIVKAFTVPPGGNYYLEAE</sequence>
<name>A0A2T3ZHT3_TRIA4</name>
<dbReference type="OrthoDB" id="3548481at2759"/>
<dbReference type="EMBL" id="KZ679258">
    <property type="protein sequence ID" value="PTB44369.1"/>
    <property type="molecule type" value="Genomic_DNA"/>
</dbReference>
<dbReference type="Proteomes" id="UP000240493">
    <property type="component" value="Unassembled WGS sequence"/>
</dbReference>
<keyword evidence="2" id="KW-1185">Reference proteome</keyword>
<evidence type="ECO:0000313" key="2">
    <source>
        <dbReference type="Proteomes" id="UP000240493"/>
    </source>
</evidence>
<proteinExistence type="predicted"/>